<feature type="compositionally biased region" description="Acidic residues" evidence="1">
    <location>
        <begin position="556"/>
        <end position="566"/>
    </location>
</feature>
<evidence type="ECO:0000256" key="1">
    <source>
        <dbReference type="SAM" id="MobiDB-lite"/>
    </source>
</evidence>
<feature type="region of interest" description="Disordered" evidence="1">
    <location>
        <begin position="378"/>
        <end position="407"/>
    </location>
</feature>
<dbReference type="EMBL" id="QGKY02000246">
    <property type="protein sequence ID" value="KAF2583771.1"/>
    <property type="molecule type" value="Genomic_DNA"/>
</dbReference>
<protein>
    <submittedName>
        <fullName evidence="2">Uncharacterized protein</fullName>
    </submittedName>
</protein>
<reference evidence="2" key="1">
    <citation type="submission" date="2019-12" db="EMBL/GenBank/DDBJ databases">
        <title>Genome sequencing and annotation of Brassica cretica.</title>
        <authorList>
            <person name="Studholme D.J."/>
            <person name="Sarris P.F."/>
        </authorList>
    </citation>
    <scope>NUCLEOTIDE SEQUENCE</scope>
    <source>
        <strain evidence="2">PFS-102/07</strain>
        <tissue evidence="2">Leaf</tissue>
    </source>
</reference>
<feature type="region of interest" description="Disordered" evidence="1">
    <location>
        <begin position="249"/>
        <end position="362"/>
    </location>
</feature>
<feature type="region of interest" description="Disordered" evidence="1">
    <location>
        <begin position="635"/>
        <end position="666"/>
    </location>
</feature>
<sequence length="834" mass="90597">MYSAVDRLLWVRDVLDGTPEMSTLLGSCFGGLFQIPVRRLYSGKVVHSMMTRQLVTGLPCGEFEEGYRIDYQVPEEEENYEYWEAMTTDGEDMRFPFGFATYCIPGDTAVAETEHDPELTVTPMMDISGEREEGWGVWDNEKLDKKVEYMVDFLKEGHLFTKAHCQGGDGGDPLFVYSDKPRTRKRKTPEDCDNEPVLKHQRTGGVSGSVAGVDLAKFEAMESRVDELGSEVSRLAALCEKQGRELKKMKEHIKGKSARKRHQRCKSKVKRSRVLGIEGGKHSPEAEYSGMRSPYDQNVASAKGEDGDDWLGRVGDTPLPSEADVSSPLASEAKGSSPGEVNPMTPGETVMGLVHPQAGGSEPLPEVKVGGSLELGSAGNCTSEPMGEGSSGGIGRGKGESCEDGISPKEQGILDDVMRDAGPLLVESRVEGHQALCLVRGGGEADKEAETAPIGPTAGLEHETATVASDDMAASVPGFGVVIGKETSGDETEGDGSAGKNVSRKLMFWMALYRQSIVLVFLDSGEVAAVDDVKCGSEGSVDKHPAPDGRGSDEIGSGDDLTDEEDGKCLGDRSVLVLSDSPTALAVRHKPTHDEEELAALLLAKSPLQFADCWGQNRSRLKQCLKIPGKRAVSTEVTSPLGEDDPRRGHLAHGRGRPAPRSRHPWARTARAEVTSVAGKTFWYRPIPKREGEMYSAVDRLLWVRDVLDGTPEMSKLLGSCFGGLFQIHVCRLYSGKWEDPIGVFCKKLRQQTVKTCGFPLALQLLAFQAIPQLLKLMGGDDSVNLLNYPEKAFPQHVGVTLAAVQKAEHDPELTVTPMMDISGEREEGWTLFL</sequence>
<feature type="compositionally biased region" description="Basic residues" evidence="1">
    <location>
        <begin position="649"/>
        <end position="666"/>
    </location>
</feature>
<evidence type="ECO:0000313" key="2">
    <source>
        <dbReference type="EMBL" id="KAF2583771.1"/>
    </source>
</evidence>
<organism evidence="2">
    <name type="scientific">Brassica cretica</name>
    <name type="common">Mustard</name>
    <dbReference type="NCBI Taxonomy" id="69181"/>
    <lineage>
        <taxon>Eukaryota</taxon>
        <taxon>Viridiplantae</taxon>
        <taxon>Streptophyta</taxon>
        <taxon>Embryophyta</taxon>
        <taxon>Tracheophyta</taxon>
        <taxon>Spermatophyta</taxon>
        <taxon>Magnoliopsida</taxon>
        <taxon>eudicotyledons</taxon>
        <taxon>Gunneridae</taxon>
        <taxon>Pentapetalae</taxon>
        <taxon>rosids</taxon>
        <taxon>malvids</taxon>
        <taxon>Brassicales</taxon>
        <taxon>Brassicaceae</taxon>
        <taxon>Brassiceae</taxon>
        <taxon>Brassica</taxon>
    </lineage>
</organism>
<dbReference type="AlphaFoldDB" id="A0A8S9JNP8"/>
<name>A0A8S9JNP8_BRACR</name>
<feature type="region of interest" description="Disordered" evidence="1">
    <location>
        <begin position="182"/>
        <end position="205"/>
    </location>
</feature>
<feature type="compositionally biased region" description="Basic residues" evidence="1">
    <location>
        <begin position="255"/>
        <end position="273"/>
    </location>
</feature>
<dbReference type="PANTHER" id="PTHR48449:SF1">
    <property type="entry name" value="DUF1985 DOMAIN-CONTAINING PROTEIN"/>
    <property type="match status" value="1"/>
</dbReference>
<dbReference type="PANTHER" id="PTHR48449">
    <property type="entry name" value="DUF1985 DOMAIN-CONTAINING PROTEIN"/>
    <property type="match status" value="1"/>
</dbReference>
<feature type="compositionally biased region" description="Basic and acidic residues" evidence="1">
    <location>
        <begin position="536"/>
        <end position="553"/>
    </location>
</feature>
<gene>
    <name evidence="2" type="ORF">F2Q70_00036242</name>
</gene>
<proteinExistence type="predicted"/>
<comment type="caution">
    <text evidence="2">The sequence shown here is derived from an EMBL/GenBank/DDBJ whole genome shotgun (WGS) entry which is preliminary data.</text>
</comment>
<accession>A0A8S9JNP8</accession>
<feature type="region of interest" description="Disordered" evidence="1">
    <location>
        <begin position="536"/>
        <end position="566"/>
    </location>
</feature>